<evidence type="ECO:0000313" key="3">
    <source>
        <dbReference type="Proteomes" id="UP000799118"/>
    </source>
</evidence>
<evidence type="ECO:0000313" key="2">
    <source>
        <dbReference type="EMBL" id="KAE9410535.1"/>
    </source>
</evidence>
<gene>
    <name evidence="2" type="ORF">BT96DRAFT_805768</name>
</gene>
<protein>
    <submittedName>
        <fullName evidence="2">Uncharacterized protein</fullName>
    </submittedName>
</protein>
<keyword evidence="3" id="KW-1185">Reference proteome</keyword>
<feature type="non-terminal residue" evidence="2">
    <location>
        <position position="1"/>
    </location>
</feature>
<evidence type="ECO:0000256" key="1">
    <source>
        <dbReference type="SAM" id="MobiDB-lite"/>
    </source>
</evidence>
<reference evidence="2" key="1">
    <citation type="journal article" date="2019" name="Environ. Microbiol.">
        <title>Fungal ecological strategies reflected in gene transcription - a case study of two litter decomposers.</title>
        <authorList>
            <person name="Barbi F."/>
            <person name="Kohler A."/>
            <person name="Barry K."/>
            <person name="Baskaran P."/>
            <person name="Daum C."/>
            <person name="Fauchery L."/>
            <person name="Ihrmark K."/>
            <person name="Kuo A."/>
            <person name="LaButti K."/>
            <person name="Lipzen A."/>
            <person name="Morin E."/>
            <person name="Grigoriev I.V."/>
            <person name="Henrissat B."/>
            <person name="Lindahl B."/>
            <person name="Martin F."/>
        </authorList>
    </citation>
    <scope>NUCLEOTIDE SEQUENCE</scope>
    <source>
        <strain evidence="2">JB14</strain>
    </source>
</reference>
<dbReference type="Proteomes" id="UP000799118">
    <property type="component" value="Unassembled WGS sequence"/>
</dbReference>
<dbReference type="OrthoDB" id="3229989at2759"/>
<feature type="region of interest" description="Disordered" evidence="1">
    <location>
        <begin position="92"/>
        <end position="112"/>
    </location>
</feature>
<organism evidence="2 3">
    <name type="scientific">Gymnopus androsaceus JB14</name>
    <dbReference type="NCBI Taxonomy" id="1447944"/>
    <lineage>
        <taxon>Eukaryota</taxon>
        <taxon>Fungi</taxon>
        <taxon>Dikarya</taxon>
        <taxon>Basidiomycota</taxon>
        <taxon>Agaricomycotina</taxon>
        <taxon>Agaricomycetes</taxon>
        <taxon>Agaricomycetidae</taxon>
        <taxon>Agaricales</taxon>
        <taxon>Marasmiineae</taxon>
        <taxon>Omphalotaceae</taxon>
        <taxon>Gymnopus</taxon>
    </lineage>
</organism>
<sequence>VDEALVALYASYTALNRYLIGHNLFILPSRVSELESVLRRYAYDSIHSNLSQCRSTLKTGGYSRVCHLAENSIRAVLKTGDNASILLSLHRRPSNANNHERNDCPTQRIKTN</sequence>
<dbReference type="EMBL" id="ML769385">
    <property type="protein sequence ID" value="KAE9410535.1"/>
    <property type="molecule type" value="Genomic_DNA"/>
</dbReference>
<name>A0A6A4IQT4_9AGAR</name>
<accession>A0A6A4IQT4</accession>
<proteinExistence type="predicted"/>
<dbReference type="AlphaFoldDB" id="A0A6A4IQT4"/>